<gene>
    <name evidence="1" type="ORF">C7H08_11060</name>
</gene>
<protein>
    <submittedName>
        <fullName evidence="1">Uncharacterized protein</fullName>
    </submittedName>
</protein>
<proteinExistence type="predicted"/>
<organism evidence="1 2">
    <name type="scientific">Marinobacter halophilus</name>
    <dbReference type="NCBI Taxonomy" id="1323740"/>
    <lineage>
        <taxon>Bacteria</taxon>
        <taxon>Pseudomonadati</taxon>
        <taxon>Pseudomonadota</taxon>
        <taxon>Gammaproteobacteria</taxon>
        <taxon>Pseudomonadales</taxon>
        <taxon>Marinobacteraceae</taxon>
        <taxon>Marinobacter</taxon>
    </lineage>
</organism>
<dbReference type="Proteomes" id="UP000238385">
    <property type="component" value="Unassembled WGS sequence"/>
</dbReference>
<comment type="caution">
    <text evidence="1">The sequence shown here is derived from an EMBL/GenBank/DDBJ whole genome shotgun (WGS) entry which is preliminary data.</text>
</comment>
<reference evidence="1 2" key="1">
    <citation type="submission" date="2018-03" db="EMBL/GenBank/DDBJ databases">
        <title>Marinobacter brunus sp. nov., a marine bacterium of Gamma-proteobacteria isolated from the surface seawater of the South China Sea.</title>
        <authorList>
            <person name="Cheng H."/>
            <person name="Wu Y.-H."/>
            <person name="Xamxidin M."/>
            <person name="Xu X.-W."/>
        </authorList>
    </citation>
    <scope>NUCLEOTIDE SEQUENCE [LARGE SCALE GENOMIC DNA]</scope>
    <source>
        <strain evidence="1 2">JCM 30472</strain>
    </source>
</reference>
<name>A0A2T1KCR6_9GAMM</name>
<accession>A0A2T1KCR6</accession>
<evidence type="ECO:0000313" key="2">
    <source>
        <dbReference type="Proteomes" id="UP000238385"/>
    </source>
</evidence>
<dbReference type="AlphaFoldDB" id="A0A2T1KCR6"/>
<keyword evidence="2" id="KW-1185">Reference proteome</keyword>
<sequence>MGRQRELINKQKQQTAYKACLQARTKSAGALVVWVVLQKMCGAMDGGAQAPHGCAAGAFFWRTTHTTSADEHQITQMRVQSR</sequence>
<dbReference type="EMBL" id="PXNN01000013">
    <property type="protein sequence ID" value="PSF07929.1"/>
    <property type="molecule type" value="Genomic_DNA"/>
</dbReference>
<evidence type="ECO:0000313" key="1">
    <source>
        <dbReference type="EMBL" id="PSF07929.1"/>
    </source>
</evidence>